<sequence length="196" mass="22090">MKGLIKTSIIIAALIGVGTLTSILITSNLSNRVAIAHERSFKEGRTQGYETGFREGSSTGFQEGSKIGYEKGREGYDSYNGDYGTGFYFTYNPTYDEVREILAESNKTTAMEINYYAEANGIRTAYVRCQIARKTTERMVHIYHLVAFETVDRGFIIIRPRSHEEVKVEVGKSYSELNGFPTPSYDDTITKITIVW</sequence>
<keyword evidence="1" id="KW-0472">Membrane</keyword>
<reference evidence="2" key="1">
    <citation type="journal article" date="2014" name="Front. Microbiol.">
        <title>High frequency of phylogenetically diverse reductive dehalogenase-homologous genes in deep subseafloor sedimentary metagenomes.</title>
        <authorList>
            <person name="Kawai M."/>
            <person name="Futagami T."/>
            <person name="Toyoda A."/>
            <person name="Takaki Y."/>
            <person name="Nishi S."/>
            <person name="Hori S."/>
            <person name="Arai W."/>
            <person name="Tsubouchi T."/>
            <person name="Morono Y."/>
            <person name="Uchiyama I."/>
            <person name="Ito T."/>
            <person name="Fujiyama A."/>
            <person name="Inagaki F."/>
            <person name="Takami H."/>
        </authorList>
    </citation>
    <scope>NUCLEOTIDE SEQUENCE</scope>
    <source>
        <strain evidence="2">Expedition CK06-06</strain>
    </source>
</reference>
<proteinExistence type="predicted"/>
<feature type="transmembrane region" description="Helical" evidence="1">
    <location>
        <begin position="7"/>
        <end position="25"/>
    </location>
</feature>
<evidence type="ECO:0000256" key="1">
    <source>
        <dbReference type="SAM" id="Phobius"/>
    </source>
</evidence>
<name>X1MMB1_9ZZZZ</name>
<protein>
    <recommendedName>
        <fullName evidence="3">Essential protein Yae1 N-terminal domain-containing protein</fullName>
    </recommendedName>
</protein>
<dbReference type="EMBL" id="BARV01003472">
    <property type="protein sequence ID" value="GAI07474.1"/>
    <property type="molecule type" value="Genomic_DNA"/>
</dbReference>
<comment type="caution">
    <text evidence="2">The sequence shown here is derived from an EMBL/GenBank/DDBJ whole genome shotgun (WGS) entry which is preliminary data.</text>
</comment>
<keyword evidence="1" id="KW-0812">Transmembrane</keyword>
<evidence type="ECO:0008006" key="3">
    <source>
        <dbReference type="Google" id="ProtNLM"/>
    </source>
</evidence>
<accession>X1MMB1</accession>
<organism evidence="2">
    <name type="scientific">marine sediment metagenome</name>
    <dbReference type="NCBI Taxonomy" id="412755"/>
    <lineage>
        <taxon>unclassified sequences</taxon>
        <taxon>metagenomes</taxon>
        <taxon>ecological metagenomes</taxon>
    </lineage>
</organism>
<evidence type="ECO:0000313" key="2">
    <source>
        <dbReference type="EMBL" id="GAI07474.1"/>
    </source>
</evidence>
<dbReference type="AlphaFoldDB" id="X1MMB1"/>
<keyword evidence="1" id="KW-1133">Transmembrane helix</keyword>
<gene>
    <name evidence="2" type="ORF">S06H3_08280</name>
</gene>